<comment type="similarity">
    <text evidence="1">Belongs to the bacterial solute-binding protein 3 family.</text>
</comment>
<dbReference type="SMART" id="SM00062">
    <property type="entry name" value="PBPb"/>
    <property type="match status" value="1"/>
</dbReference>
<dbReference type="AlphaFoldDB" id="A0A1G7FK25"/>
<evidence type="ECO:0000313" key="7">
    <source>
        <dbReference type="Proteomes" id="UP000182284"/>
    </source>
</evidence>
<name>A0A1G7FK25_9RHOB</name>
<protein>
    <submittedName>
        <fullName evidence="6">Amino acid ABC transporter substrate-binding protein, PAAT family (TC 3.A.1.3.-)</fullName>
    </submittedName>
</protein>
<feature type="domain" description="Solute-binding protein family 3/N-terminal" evidence="5">
    <location>
        <begin position="37"/>
        <end position="264"/>
    </location>
</feature>
<keyword evidence="3 4" id="KW-0732">Signal</keyword>
<feature type="chain" id="PRO_5010314371" evidence="4">
    <location>
        <begin position="27"/>
        <end position="275"/>
    </location>
</feature>
<sequence>MKNTTVLGAFGALALLGATLATPAAADKLDDVLGSGKLRCAVVLDFPPMGYRDANNEPAGMDVDICKDLASRMGVDAEVVGVTWAERIPSLISGRTDVAIASSSDSLERAQTVGFSIPYMVFQFQSLLPADSEITEWDQLKDANVGVAVGTTYESELTDYSAANWPDGKGKITTFQAENDTYLAVSQGRVEAGIATDTAIANILQSDSFSNLKAGPVAPFGADIVGFMTQRNEFGWINYLNLYINHAYRDGTLGDLYETHIGGEMPDLTTVGVYY</sequence>
<evidence type="ECO:0000256" key="4">
    <source>
        <dbReference type="SAM" id="SignalP"/>
    </source>
</evidence>
<proteinExistence type="inferred from homology"/>
<dbReference type="InterPro" id="IPR051455">
    <property type="entry name" value="Bact_solute-bind_prot3"/>
</dbReference>
<dbReference type="PANTHER" id="PTHR30085:SF6">
    <property type="entry name" value="ABC TRANSPORTER GLUTAMINE-BINDING PROTEIN GLNH"/>
    <property type="match status" value="1"/>
</dbReference>
<evidence type="ECO:0000256" key="2">
    <source>
        <dbReference type="ARBA" id="ARBA00022448"/>
    </source>
</evidence>
<dbReference type="Pfam" id="PF00497">
    <property type="entry name" value="SBP_bac_3"/>
    <property type="match status" value="1"/>
</dbReference>
<dbReference type="InterPro" id="IPR001638">
    <property type="entry name" value="Solute-binding_3/MltF_N"/>
</dbReference>
<reference evidence="6 7" key="1">
    <citation type="submission" date="2016-10" db="EMBL/GenBank/DDBJ databases">
        <authorList>
            <person name="de Groot N.N."/>
        </authorList>
    </citation>
    <scope>NUCLEOTIDE SEQUENCE [LARGE SCALE GENOMIC DNA]</scope>
    <source>
        <strain evidence="6 7">DSM 27375</strain>
    </source>
</reference>
<dbReference type="SUPFAM" id="SSF53850">
    <property type="entry name" value="Periplasmic binding protein-like II"/>
    <property type="match status" value="1"/>
</dbReference>
<dbReference type="GO" id="GO:0030288">
    <property type="term" value="C:outer membrane-bounded periplasmic space"/>
    <property type="evidence" value="ECO:0007669"/>
    <property type="project" value="TreeGrafter"/>
</dbReference>
<gene>
    <name evidence="6" type="ORF">SAMN04488117_101124</name>
</gene>
<evidence type="ECO:0000256" key="1">
    <source>
        <dbReference type="ARBA" id="ARBA00010333"/>
    </source>
</evidence>
<evidence type="ECO:0000259" key="5">
    <source>
        <dbReference type="SMART" id="SM00062"/>
    </source>
</evidence>
<evidence type="ECO:0000313" key="6">
    <source>
        <dbReference type="EMBL" id="SDE76283.1"/>
    </source>
</evidence>
<evidence type="ECO:0000256" key="3">
    <source>
        <dbReference type="ARBA" id="ARBA00022729"/>
    </source>
</evidence>
<dbReference type="OrthoDB" id="6192933at2"/>
<dbReference type="GO" id="GO:0006865">
    <property type="term" value="P:amino acid transport"/>
    <property type="evidence" value="ECO:0007669"/>
    <property type="project" value="TreeGrafter"/>
</dbReference>
<dbReference type="EMBL" id="FNBL01000001">
    <property type="protein sequence ID" value="SDE76283.1"/>
    <property type="molecule type" value="Genomic_DNA"/>
</dbReference>
<dbReference type="RefSeq" id="WP_074640065.1">
    <property type="nucleotide sequence ID" value="NZ_FNBL01000001.1"/>
</dbReference>
<accession>A0A1G7FK25</accession>
<feature type="signal peptide" evidence="4">
    <location>
        <begin position="1"/>
        <end position="26"/>
    </location>
</feature>
<keyword evidence="2" id="KW-0813">Transport</keyword>
<dbReference type="PANTHER" id="PTHR30085">
    <property type="entry name" value="AMINO ACID ABC TRANSPORTER PERMEASE"/>
    <property type="match status" value="1"/>
</dbReference>
<dbReference type="GO" id="GO:0005576">
    <property type="term" value="C:extracellular region"/>
    <property type="evidence" value="ECO:0007669"/>
    <property type="project" value="TreeGrafter"/>
</dbReference>
<dbReference type="Gene3D" id="3.40.190.10">
    <property type="entry name" value="Periplasmic binding protein-like II"/>
    <property type="match status" value="2"/>
</dbReference>
<organism evidence="6 7">
    <name type="scientific">Celeribacter baekdonensis</name>
    <dbReference type="NCBI Taxonomy" id="875171"/>
    <lineage>
        <taxon>Bacteria</taxon>
        <taxon>Pseudomonadati</taxon>
        <taxon>Pseudomonadota</taxon>
        <taxon>Alphaproteobacteria</taxon>
        <taxon>Rhodobacterales</taxon>
        <taxon>Roseobacteraceae</taxon>
        <taxon>Celeribacter</taxon>
    </lineage>
</organism>
<dbReference type="Proteomes" id="UP000182284">
    <property type="component" value="Unassembled WGS sequence"/>
</dbReference>